<evidence type="ECO:0000256" key="1">
    <source>
        <dbReference type="SAM" id="Phobius"/>
    </source>
</evidence>
<keyword evidence="1" id="KW-1133">Transmembrane helix</keyword>
<keyword evidence="3" id="KW-1185">Reference proteome</keyword>
<proteinExistence type="predicted"/>
<feature type="transmembrane region" description="Helical" evidence="1">
    <location>
        <begin position="52"/>
        <end position="70"/>
    </location>
</feature>
<sequence>MENKDNIKVDEPILTIQKTKSTKSNLYGIFFTISLLFIFLICVAFLNINNIIPNLIGGVLIIFIPYWFVLTLKLEKIFCYDDFLIAKYTFFSKKVYYKDIKYYWNKRTIITNDISIAHKKFWNTIFVSKYLFDNAILDDLKNFLNSKNIKQWSLFNKI</sequence>
<reference evidence="2 3" key="1">
    <citation type="submission" date="2020-02" db="EMBL/GenBank/DDBJ databases">
        <title>Complete genome sequence of the novel Campylobacter species Candidatus Campylobacter infans.</title>
        <authorList>
            <person name="Duim B."/>
            <person name="Zomer A."/>
            <person name="van der Graaf L."/>
            <person name="Wagenaar J."/>
        </authorList>
    </citation>
    <scope>NUCLEOTIDE SEQUENCE [LARGE SCALE GENOMIC DNA]</scope>
    <source>
        <strain evidence="2 3">19S00001</strain>
    </source>
</reference>
<evidence type="ECO:0000313" key="3">
    <source>
        <dbReference type="Proteomes" id="UP000509414"/>
    </source>
</evidence>
<keyword evidence="1" id="KW-0472">Membrane</keyword>
<gene>
    <name evidence="2" type="ORF">CINF_1065</name>
</gene>
<evidence type="ECO:0000313" key="2">
    <source>
        <dbReference type="EMBL" id="QLI05563.1"/>
    </source>
</evidence>
<dbReference type="EMBL" id="CP049075">
    <property type="protein sequence ID" value="QLI05563.1"/>
    <property type="molecule type" value="Genomic_DNA"/>
</dbReference>
<feature type="transmembrane region" description="Helical" evidence="1">
    <location>
        <begin position="26"/>
        <end position="46"/>
    </location>
</feature>
<keyword evidence="1" id="KW-0812">Transmembrane</keyword>
<organism evidence="2 3">
    <name type="scientific">Candidatus Campylobacter infans</name>
    <dbReference type="NCBI Taxonomy" id="2561898"/>
    <lineage>
        <taxon>Bacteria</taxon>
        <taxon>Pseudomonadati</taxon>
        <taxon>Campylobacterota</taxon>
        <taxon>Epsilonproteobacteria</taxon>
        <taxon>Campylobacterales</taxon>
        <taxon>Campylobacteraceae</taxon>
        <taxon>Campylobacter</taxon>
    </lineage>
</organism>
<accession>A0A7H9CHG5</accession>
<protein>
    <submittedName>
        <fullName evidence="2">Putative membrane protein</fullName>
    </submittedName>
</protein>
<dbReference type="AlphaFoldDB" id="A0A7H9CHG5"/>
<dbReference type="KEGG" id="cinf:CINF_1065"/>
<dbReference type="Proteomes" id="UP000509414">
    <property type="component" value="Chromosome"/>
</dbReference>
<name>A0A7H9CHG5_9BACT</name>
<dbReference type="RefSeq" id="WP_179974769.1">
    <property type="nucleotide sequence ID" value="NZ_CP049075.1"/>
</dbReference>